<protein>
    <submittedName>
        <fullName evidence="2">Uncharacterized protein</fullName>
    </submittedName>
</protein>
<accession>A0ABP4WLF6</accession>
<keyword evidence="3" id="KW-1185">Reference proteome</keyword>
<feature type="compositionally biased region" description="Basic and acidic residues" evidence="1">
    <location>
        <begin position="1"/>
        <end position="22"/>
    </location>
</feature>
<reference evidence="3" key="1">
    <citation type="journal article" date="2019" name="Int. J. Syst. Evol. Microbiol.">
        <title>The Global Catalogue of Microorganisms (GCM) 10K type strain sequencing project: providing services to taxonomists for standard genome sequencing and annotation.</title>
        <authorList>
            <consortium name="The Broad Institute Genomics Platform"/>
            <consortium name="The Broad Institute Genome Sequencing Center for Infectious Disease"/>
            <person name="Wu L."/>
            <person name="Ma J."/>
        </authorList>
    </citation>
    <scope>NUCLEOTIDE SEQUENCE [LARGE SCALE GENOMIC DNA]</scope>
    <source>
        <strain evidence="3">JCM 15591</strain>
    </source>
</reference>
<comment type="caution">
    <text evidence="2">The sequence shown here is derived from an EMBL/GenBank/DDBJ whole genome shotgun (WGS) entry which is preliminary data.</text>
</comment>
<sequence>MSTFDESKHRRGRGGEFAKQAHAEPSVALSGPGPVDRASRAVLGRLMRLDARPGVAARAAADPCPLVRLRALDGGYDLPDDTRRQLSHDPQVSWVAGILAGEPLTRCPA</sequence>
<dbReference type="Proteomes" id="UP001501475">
    <property type="component" value="Unassembled WGS sequence"/>
</dbReference>
<gene>
    <name evidence="2" type="ORF">GCM10009810_12140</name>
</gene>
<organism evidence="2 3">
    <name type="scientific">Nostocoides vanveenii</name>
    <dbReference type="NCBI Taxonomy" id="330835"/>
    <lineage>
        <taxon>Bacteria</taxon>
        <taxon>Bacillati</taxon>
        <taxon>Actinomycetota</taxon>
        <taxon>Actinomycetes</taxon>
        <taxon>Micrococcales</taxon>
        <taxon>Intrasporangiaceae</taxon>
        <taxon>Nostocoides</taxon>
    </lineage>
</organism>
<name>A0ABP4WLF6_9MICO</name>
<evidence type="ECO:0000313" key="2">
    <source>
        <dbReference type="EMBL" id="GAA1753863.1"/>
    </source>
</evidence>
<evidence type="ECO:0000256" key="1">
    <source>
        <dbReference type="SAM" id="MobiDB-lite"/>
    </source>
</evidence>
<proteinExistence type="predicted"/>
<feature type="region of interest" description="Disordered" evidence="1">
    <location>
        <begin position="1"/>
        <end position="35"/>
    </location>
</feature>
<dbReference type="EMBL" id="BAAAPN010000032">
    <property type="protein sequence ID" value="GAA1753863.1"/>
    <property type="molecule type" value="Genomic_DNA"/>
</dbReference>
<evidence type="ECO:0000313" key="3">
    <source>
        <dbReference type="Proteomes" id="UP001501475"/>
    </source>
</evidence>